<dbReference type="AlphaFoldDB" id="A0A6V6XYK6"/>
<organism evidence="2 3">
    <name type="scientific">Aedoeadaptatus nemausensis</name>
    <dbReference type="NCBI Taxonomy" id="2582829"/>
    <lineage>
        <taxon>Bacteria</taxon>
        <taxon>Bacillati</taxon>
        <taxon>Bacillota</taxon>
        <taxon>Tissierellia</taxon>
        <taxon>Tissierellales</taxon>
        <taxon>Peptoniphilaceae</taxon>
        <taxon>Aedoeadaptatus</taxon>
    </lineage>
</organism>
<evidence type="ECO:0000313" key="3">
    <source>
        <dbReference type="Proteomes" id="UP000586454"/>
    </source>
</evidence>
<dbReference type="PANTHER" id="PTHR30217">
    <property type="entry name" value="PEPTIDASE U32 FAMILY"/>
    <property type="match status" value="1"/>
</dbReference>
<comment type="caution">
    <text evidence="2">The sequence shown here is derived from an EMBL/GenBank/DDBJ whole genome shotgun (WGS) entry which is preliminary data.</text>
</comment>
<dbReference type="InterPro" id="IPR001539">
    <property type="entry name" value="Peptidase_U32"/>
</dbReference>
<dbReference type="PANTHER" id="PTHR30217:SF10">
    <property type="entry name" value="23S RRNA 5-HYDROXYCYTIDINE C2501 SYNTHASE"/>
    <property type="match status" value="1"/>
</dbReference>
<sequence>MCSAVIMKRNNIELLAPAGNMASFYAAIENGADAVYLGGKEFSARASAQNFTLEEMARAVSYAHVRGKKVYVTLNILLSDEECKRAVEYAADLYRTGIDGVILQDIGVADLLAHYLPDFERHGSTQMSIMDLEGARYIEDMGFSRVVVGREITVDEIRRIYENTTMEIEAFCHGALCVSISGQCEMSSFIGGRSGNRGSCAQPCRKRYAIEGEKGNNLLERGYLLSPRDLRTIDSVEELADAGVYSFKLEGRMKSPEYVAAVTRNYDLALGGKKYDQDEMAQMFNRSYTKGLGFGEFGHEFVSTKRPNHRGLVIGRVDEKGKIRWNTAPDSGDLLEWTVKGETERETYDGNISLTPDKGTDIVRLTSALLESRLKVNPEDVMGTEGLRGTFIARVGERPIFRLEGSRKSEVVGEDVLEKARSAKLNEERIRTNLSKFDTSAYRLEDIELDVDEDVFLPISLVNALRREALSKYEAGEERSLEPIEFYERFEKLKTNKTLLTVEIADEEMLQDLPYDLIDRLELYFLPSREAMDFLSTLSVPVYLSLPYETPEGYAEVKDYFDGVVVQNLGQIAGAEGDIVFGEGMNIFNSYSFRHFAEKGSVMPSFECKREQLQGMTRRFGTCGEVLYYGYPRSLTMRHCPMSLIKGCGKDRNCPTCNLRRGFYLRDEKNVAFPFRRVGDMTEIYNSLPIYLGDKGDQLMALKPAALKIRSRIGEDITDIIKEARRLIDGEKINEPVLKEFTRGHWMRGILG</sequence>
<feature type="domain" description="Peptidase U32 collagenase" evidence="1">
    <location>
        <begin position="387"/>
        <end position="474"/>
    </location>
</feature>
<accession>A0A6V6XYK6</accession>
<gene>
    <name evidence="2" type="ORF">PEPNEM18_00048</name>
</gene>
<dbReference type="Proteomes" id="UP000586454">
    <property type="component" value="Unassembled WGS sequence"/>
</dbReference>
<name>A0A6V6XYK6_9FIRM</name>
<dbReference type="EMBL" id="CAIJCS010000008">
    <property type="protein sequence ID" value="CAC9922460.1"/>
    <property type="molecule type" value="Genomic_DNA"/>
</dbReference>
<dbReference type="Pfam" id="PF12392">
    <property type="entry name" value="DUF3656"/>
    <property type="match status" value="1"/>
</dbReference>
<proteinExistence type="predicted"/>
<evidence type="ECO:0000259" key="1">
    <source>
        <dbReference type="Pfam" id="PF12392"/>
    </source>
</evidence>
<dbReference type="PROSITE" id="PS01276">
    <property type="entry name" value="PEPTIDASE_U32"/>
    <property type="match status" value="1"/>
</dbReference>
<keyword evidence="3" id="KW-1185">Reference proteome</keyword>
<dbReference type="InterPro" id="IPR020988">
    <property type="entry name" value="Pept_U32_collagenase"/>
</dbReference>
<reference evidence="2 3" key="1">
    <citation type="submission" date="2020-06" db="EMBL/GenBank/DDBJ databases">
        <authorList>
            <person name="Criscuolo A."/>
        </authorList>
    </citation>
    <scope>NUCLEOTIDE SEQUENCE [LARGE SCALE GENOMIC DNA]</scope>
    <source>
        <strain evidence="2">1804121828</strain>
    </source>
</reference>
<dbReference type="Pfam" id="PF01136">
    <property type="entry name" value="Peptidase_U32"/>
    <property type="match status" value="1"/>
</dbReference>
<dbReference type="InterPro" id="IPR051454">
    <property type="entry name" value="RNA/ubiquinone_mod_enzymes"/>
</dbReference>
<evidence type="ECO:0000313" key="2">
    <source>
        <dbReference type="EMBL" id="CAC9922460.1"/>
    </source>
</evidence>
<protein>
    <submittedName>
        <fullName evidence="2">Peptidase, U32 family</fullName>
    </submittedName>
</protein>